<evidence type="ECO:0000313" key="4">
    <source>
        <dbReference type="Proteomes" id="UP000824334"/>
    </source>
</evidence>
<dbReference type="GeneID" id="94375201"/>
<gene>
    <name evidence="3" type="ORF">KWG56_07980</name>
</gene>
<dbReference type="SFLD" id="SFLDG00358">
    <property type="entry name" value="Main_(cytGST)"/>
    <property type="match status" value="1"/>
</dbReference>
<dbReference type="Pfam" id="PF00043">
    <property type="entry name" value="GST_C"/>
    <property type="match status" value="1"/>
</dbReference>
<evidence type="ECO:0000313" key="3">
    <source>
        <dbReference type="EMBL" id="QYC11875.1"/>
    </source>
</evidence>
<dbReference type="CDD" id="cd03051">
    <property type="entry name" value="GST_N_GTT2_like"/>
    <property type="match status" value="1"/>
</dbReference>
<dbReference type="PROSITE" id="PS50404">
    <property type="entry name" value="GST_NTER"/>
    <property type="match status" value="1"/>
</dbReference>
<evidence type="ECO:0000259" key="2">
    <source>
        <dbReference type="PROSITE" id="PS50405"/>
    </source>
</evidence>
<dbReference type="RefSeq" id="WP_219354379.1">
    <property type="nucleotide sequence ID" value="NZ_CP080034.1"/>
</dbReference>
<sequence>MKLYGDQNPAPNPRRVRIFLAEKNIEVEHERVSLREGAHKTPEFLEKNSLGQVPVLELDDGSYISESVSICRYLEETHPQPPLFGRDAKDKALIDMWCRRIELRLMIPIANIWRHTHPLTAALLVQYKDFGESNRPRIDEFYLWLNGELESRDFIAGDDYSIADIVALTAIDFGRMIGVDIPESSTVVWAWHARVSARPSAQA</sequence>
<dbReference type="InterPro" id="IPR034345">
    <property type="entry name" value="Gtt2-like_N"/>
</dbReference>
<evidence type="ECO:0000259" key="1">
    <source>
        <dbReference type="PROSITE" id="PS50404"/>
    </source>
</evidence>
<dbReference type="PROSITE" id="PS50405">
    <property type="entry name" value="GST_CTER"/>
    <property type="match status" value="1"/>
</dbReference>
<dbReference type="InterPro" id="IPR010987">
    <property type="entry name" value="Glutathione-S-Trfase_C-like"/>
</dbReference>
<keyword evidence="4" id="KW-1185">Reference proteome</keyword>
<organism evidence="3 4">
    <name type="scientific">Brevundimonas nasdae</name>
    <dbReference type="NCBI Taxonomy" id="172043"/>
    <lineage>
        <taxon>Bacteria</taxon>
        <taxon>Pseudomonadati</taxon>
        <taxon>Pseudomonadota</taxon>
        <taxon>Alphaproteobacteria</taxon>
        <taxon>Caulobacterales</taxon>
        <taxon>Caulobacteraceae</taxon>
        <taxon>Brevundimonas</taxon>
    </lineage>
</organism>
<protein>
    <submittedName>
        <fullName evidence="3">Glutathione S-transferase family protein</fullName>
    </submittedName>
</protein>
<reference evidence="3 4" key="1">
    <citation type="submission" date="2021-07" db="EMBL/GenBank/DDBJ databases">
        <title>Isolation and characterization of bacteria from a gold mining with a capacity of golden bioaccumulation.</title>
        <authorList>
            <person name="Yang X.J."/>
        </authorList>
    </citation>
    <scope>NUCLEOTIDE SEQUENCE [LARGE SCALE GENOMIC DNA]</scope>
    <source>
        <strain evidence="3 4">Au29</strain>
    </source>
</reference>
<dbReference type="Proteomes" id="UP000824334">
    <property type="component" value="Chromosome"/>
</dbReference>
<dbReference type="InterPro" id="IPR040079">
    <property type="entry name" value="Glutathione_S-Trfase"/>
</dbReference>
<feature type="domain" description="GST C-terminal" evidence="2">
    <location>
        <begin position="87"/>
        <end position="203"/>
    </location>
</feature>
<accession>A0ABX8TN88</accession>
<name>A0ABX8TN88_9CAUL</name>
<dbReference type="PANTHER" id="PTHR44051:SF8">
    <property type="entry name" value="GLUTATHIONE S-TRANSFERASE GSTA"/>
    <property type="match status" value="1"/>
</dbReference>
<proteinExistence type="predicted"/>
<dbReference type="PANTHER" id="PTHR44051">
    <property type="entry name" value="GLUTATHIONE S-TRANSFERASE-RELATED"/>
    <property type="match status" value="1"/>
</dbReference>
<dbReference type="InterPro" id="IPR004046">
    <property type="entry name" value="GST_C"/>
</dbReference>
<dbReference type="EMBL" id="CP080034">
    <property type="protein sequence ID" value="QYC11875.1"/>
    <property type="molecule type" value="Genomic_DNA"/>
</dbReference>
<feature type="domain" description="GST N-terminal" evidence="1">
    <location>
        <begin position="1"/>
        <end position="82"/>
    </location>
</feature>
<dbReference type="InterPro" id="IPR004045">
    <property type="entry name" value="Glutathione_S-Trfase_N"/>
</dbReference>
<dbReference type="Pfam" id="PF13409">
    <property type="entry name" value="GST_N_2"/>
    <property type="match status" value="1"/>
</dbReference>
<dbReference type="SFLD" id="SFLDS00019">
    <property type="entry name" value="Glutathione_Transferase_(cytos"/>
    <property type="match status" value="1"/>
</dbReference>